<dbReference type="Proteomes" id="UP000789570">
    <property type="component" value="Unassembled WGS sequence"/>
</dbReference>
<evidence type="ECO:0000313" key="4">
    <source>
        <dbReference type="EMBL" id="CAG8477111.1"/>
    </source>
</evidence>
<feature type="region of interest" description="Disordered" evidence="1">
    <location>
        <begin position="1049"/>
        <end position="1104"/>
    </location>
</feature>
<name>A0A9N8Z6R8_9GLOM</name>
<dbReference type="OrthoDB" id="2415831at2759"/>
<feature type="transmembrane region" description="Helical" evidence="2">
    <location>
        <begin position="753"/>
        <end position="773"/>
    </location>
</feature>
<keyword evidence="2" id="KW-1133">Transmembrane helix</keyword>
<evidence type="ECO:0000256" key="1">
    <source>
        <dbReference type="SAM" id="MobiDB-lite"/>
    </source>
</evidence>
<feature type="compositionally biased region" description="Low complexity" evidence="1">
    <location>
        <begin position="1061"/>
        <end position="1076"/>
    </location>
</feature>
<protein>
    <submittedName>
        <fullName evidence="4">9881_t:CDS:1</fullName>
    </submittedName>
</protein>
<keyword evidence="2" id="KW-0472">Membrane</keyword>
<evidence type="ECO:0000256" key="3">
    <source>
        <dbReference type="SAM" id="SignalP"/>
    </source>
</evidence>
<gene>
    <name evidence="4" type="ORF">FCALED_LOCUS2520</name>
</gene>
<evidence type="ECO:0000256" key="2">
    <source>
        <dbReference type="SAM" id="Phobius"/>
    </source>
</evidence>
<keyword evidence="3" id="KW-0732">Signal</keyword>
<feature type="chain" id="PRO_5040299295" evidence="3">
    <location>
        <begin position="26"/>
        <end position="1104"/>
    </location>
</feature>
<dbReference type="AlphaFoldDB" id="A0A9N8Z6R8"/>
<proteinExistence type="predicted"/>
<feature type="signal peptide" evidence="3">
    <location>
        <begin position="1"/>
        <end position="25"/>
    </location>
</feature>
<accession>A0A9N8Z6R8</accession>
<feature type="compositionally biased region" description="Basic and acidic residues" evidence="1">
    <location>
        <begin position="1082"/>
        <end position="1104"/>
    </location>
</feature>
<dbReference type="EMBL" id="CAJVPQ010000387">
    <property type="protein sequence ID" value="CAG8477111.1"/>
    <property type="molecule type" value="Genomic_DNA"/>
</dbReference>
<reference evidence="4" key="1">
    <citation type="submission" date="2021-06" db="EMBL/GenBank/DDBJ databases">
        <authorList>
            <person name="Kallberg Y."/>
            <person name="Tangrot J."/>
            <person name="Rosling A."/>
        </authorList>
    </citation>
    <scope>NUCLEOTIDE SEQUENCE</scope>
    <source>
        <strain evidence="4">UK204</strain>
    </source>
</reference>
<sequence length="1104" mass="122992">MRTTLHSLFIILLVIQLFTQNSSFALELDIPITDTSDLNERVIQSTTYRDNTILLRLAKDVNYNPSTGLICSANEINLKLIHRNGTIRNLNISVQNEMLMLAENFCIPLSIITTPTHSSPFITPPPFNIIGNEGSTITLPISSLISEGGIILDGIRIYALQQNYILLTYFCRLEVVEGAIISEICGSLINWNKEVKYVINFGQNCSDSDIVVRDEGEEFLRACYLSDRKQVIWTRYTINNNEETIVVQDSGTIINVNQFSPNLTEIFPTENGGYGIVTAQYTGEVNSLFLPPWTLFLQFISPSRSNDVVHHASSISSAFQLYKQTTESLTSLDIHKCGIAYQGYGYNCIIYMARATGLAGGVFVNIDFLDSGGVLNTTEFRITPVGIFPNVIKIESFYYGGYLILIQNVNVEGLIYSNNGTEMSDGWHMPTSIVTGDGGVIPLNYTSNVGVLSNNTFWCVANGDDGVKLITNDLLTTLSTISDPNMLAYGNPFIESTSPKINDVIPRDITSISITFTNLIELSTGNVSIWQTSNNNDSSLDVLRQSFSATQSQFVRLEDRRTVNITIFNSTFNTPGVSYYVKVDNGFVKDLRVGQNLPGIREYRWMFKTGIDERELISADSLGSVKAIVRLTPGGTKFYESLSSPERDEFSKQMSAQLSKMIPCDPPRLVTLENPQYDPATQFDQLLLRVDVRPQNNGGLQGVDNSLSSLRIINDLNVLIINKDYTDISRGNFSSMLDNRYGSKIIPDLWLRYRWILIGFSGALILLILLFWFARRKYQHGRNYVIFLFTIIAVDLGLDISFIIMHGNDLKWLYPIFYQSTTVIPAIIPILALSSCCVVLTLKSIGLMYFCIIYHKAPPSSFKVDEKGKKKATDFYSSGPYQTELSIDTSELPPKQLFANNKGGGDTTPESIHILTTDNGETKVFMRHPDEFKNLDIKMPTSIKRVKESTVEDGSSIEPGQEGGISDIGIIESTEGPVIGSSSKHVQGVTIGDKEYKDIQPTEAEISEEFEPVKVVPTYRSKLIEQFDIDPEDIKSGKISISTMIPVQKQIREEPQEPQPSTSRRIVSSISRALGGSKKGKGGQDSKKGKSKDDDKDQKKDDNN</sequence>
<comment type="caution">
    <text evidence="4">The sequence shown here is derived from an EMBL/GenBank/DDBJ whole genome shotgun (WGS) entry which is preliminary data.</text>
</comment>
<evidence type="ECO:0000313" key="5">
    <source>
        <dbReference type="Proteomes" id="UP000789570"/>
    </source>
</evidence>
<keyword evidence="2" id="KW-0812">Transmembrane</keyword>
<feature type="transmembrane region" description="Helical" evidence="2">
    <location>
        <begin position="785"/>
        <end position="806"/>
    </location>
</feature>
<keyword evidence="5" id="KW-1185">Reference proteome</keyword>
<feature type="transmembrane region" description="Helical" evidence="2">
    <location>
        <begin position="826"/>
        <end position="854"/>
    </location>
</feature>
<organism evidence="4 5">
    <name type="scientific">Funneliformis caledonium</name>
    <dbReference type="NCBI Taxonomy" id="1117310"/>
    <lineage>
        <taxon>Eukaryota</taxon>
        <taxon>Fungi</taxon>
        <taxon>Fungi incertae sedis</taxon>
        <taxon>Mucoromycota</taxon>
        <taxon>Glomeromycotina</taxon>
        <taxon>Glomeromycetes</taxon>
        <taxon>Glomerales</taxon>
        <taxon>Glomeraceae</taxon>
        <taxon>Funneliformis</taxon>
    </lineage>
</organism>